<evidence type="ECO:0000256" key="1">
    <source>
        <dbReference type="ARBA" id="ARBA00004141"/>
    </source>
</evidence>
<dbReference type="InterPro" id="IPR032808">
    <property type="entry name" value="DoxX"/>
</dbReference>
<dbReference type="Pfam" id="PF07681">
    <property type="entry name" value="DoxX"/>
    <property type="match status" value="1"/>
</dbReference>
<sequence length="154" mass="16385">MGRRVSLHQLPVRLAAGVFIANSGLNKLRADEETAGRLHGMASGTYPFLKRLDPATFTRALGVTEVALGTALAVPFVPTSWGALGLAGFSGGLLGLYARTPGMREEGSWRPTHQGTALAKDVWLAGIALSLLLEQAGVRRRARRAARRGQRAEA</sequence>
<evidence type="ECO:0000256" key="3">
    <source>
        <dbReference type="ARBA" id="ARBA00022989"/>
    </source>
</evidence>
<comment type="caution">
    <text evidence="5">The sequence shown here is derived from an EMBL/GenBank/DDBJ whole genome shotgun (WGS) entry which is preliminary data.</text>
</comment>
<dbReference type="Proteomes" id="UP001589788">
    <property type="component" value="Unassembled WGS sequence"/>
</dbReference>
<accession>A0ABV6C2I9</accession>
<keyword evidence="4" id="KW-0472">Membrane</keyword>
<keyword evidence="2" id="KW-0812">Transmembrane</keyword>
<dbReference type="EMBL" id="JBHLYQ010000056">
    <property type="protein sequence ID" value="MFC0081908.1"/>
    <property type="molecule type" value="Genomic_DNA"/>
</dbReference>
<gene>
    <name evidence="5" type="ORF">ACFFRE_07075</name>
</gene>
<comment type="subcellular location">
    <subcellularLocation>
        <location evidence="1">Membrane</location>
        <topology evidence="1">Multi-pass membrane protein</topology>
    </subcellularLocation>
</comment>
<proteinExistence type="predicted"/>
<reference evidence="5 6" key="1">
    <citation type="submission" date="2024-09" db="EMBL/GenBank/DDBJ databases">
        <authorList>
            <person name="Sun Q."/>
            <person name="Mori K."/>
        </authorList>
    </citation>
    <scope>NUCLEOTIDE SEQUENCE [LARGE SCALE GENOMIC DNA]</scope>
    <source>
        <strain evidence="5 6">JCM 15389</strain>
    </source>
</reference>
<keyword evidence="3" id="KW-1133">Transmembrane helix</keyword>
<evidence type="ECO:0000256" key="4">
    <source>
        <dbReference type="ARBA" id="ARBA00023136"/>
    </source>
</evidence>
<organism evidence="5 6">
    <name type="scientific">Aciditerrimonas ferrireducens</name>
    <dbReference type="NCBI Taxonomy" id="667306"/>
    <lineage>
        <taxon>Bacteria</taxon>
        <taxon>Bacillati</taxon>
        <taxon>Actinomycetota</taxon>
        <taxon>Acidimicrobiia</taxon>
        <taxon>Acidimicrobiales</taxon>
        <taxon>Acidimicrobiaceae</taxon>
        <taxon>Aciditerrimonas</taxon>
    </lineage>
</organism>
<keyword evidence="6" id="KW-1185">Reference proteome</keyword>
<evidence type="ECO:0008006" key="7">
    <source>
        <dbReference type="Google" id="ProtNLM"/>
    </source>
</evidence>
<evidence type="ECO:0000313" key="6">
    <source>
        <dbReference type="Proteomes" id="UP001589788"/>
    </source>
</evidence>
<evidence type="ECO:0000313" key="5">
    <source>
        <dbReference type="EMBL" id="MFC0081908.1"/>
    </source>
</evidence>
<evidence type="ECO:0000256" key="2">
    <source>
        <dbReference type="ARBA" id="ARBA00022692"/>
    </source>
</evidence>
<protein>
    <recommendedName>
        <fullName evidence="7">DoxX family membrane protein</fullName>
    </recommendedName>
</protein>
<dbReference type="RefSeq" id="WP_377789235.1">
    <property type="nucleotide sequence ID" value="NZ_JBHLYQ010000056.1"/>
</dbReference>
<name>A0ABV6C2I9_9ACTN</name>